<accession>A0ABV0IBM5</accession>
<dbReference type="RefSeq" id="WP_101928890.1">
    <property type="nucleotide sequence ID" value="NZ_PKHW01000005.1"/>
</dbReference>
<evidence type="ECO:0000313" key="3">
    <source>
        <dbReference type="Proteomes" id="UP000234197"/>
    </source>
</evidence>
<reference evidence="2" key="2">
    <citation type="submission" date="2024-04" db="EMBL/GenBank/DDBJ databases">
        <title>Na.</title>
        <authorList>
            <person name="Choi B."/>
        </authorList>
    </citation>
    <scope>NUCLEOTIDE SEQUENCE</scope>
    <source>
        <strain evidence="2">UMB0138</strain>
    </source>
</reference>
<proteinExistence type="predicted"/>
<organism evidence="2 3">
    <name type="scientific">Veillonella parvula</name>
    <name type="common">Staphylococcus parvulus</name>
    <dbReference type="NCBI Taxonomy" id="29466"/>
    <lineage>
        <taxon>Bacteria</taxon>
        <taxon>Bacillati</taxon>
        <taxon>Bacillota</taxon>
        <taxon>Negativicutes</taxon>
        <taxon>Veillonellales</taxon>
        <taxon>Veillonellaceae</taxon>
        <taxon>Veillonella</taxon>
    </lineage>
</organism>
<dbReference type="Proteomes" id="UP000234197">
    <property type="component" value="Unassembled WGS sequence"/>
</dbReference>
<reference evidence="2" key="1">
    <citation type="submission" date="2017-12" db="EMBL/GenBank/DDBJ databases">
        <authorList>
            <person name="Thomas-White K."/>
            <person name="Wolfe A.J."/>
        </authorList>
    </citation>
    <scope>NUCLEOTIDE SEQUENCE</scope>
    <source>
        <strain evidence="2">UMB0138</strain>
    </source>
</reference>
<protein>
    <submittedName>
        <fullName evidence="2">Uncharacterized protein</fullName>
    </submittedName>
</protein>
<name>A0ABV0IBM5_VEIPA</name>
<keyword evidence="3" id="KW-1185">Reference proteome</keyword>
<comment type="caution">
    <text evidence="2">The sequence shown here is derived from an EMBL/GenBank/DDBJ whole genome shotgun (WGS) entry which is preliminary data.</text>
</comment>
<sequence>MEECWRFINNQYGADTGLKDSNMLMFAKDPFESLAREVCQNSIDARAKDSDKPSIVQFKTFKLKTEEVPGIDLLKENVKKCLNYCKNLNNESEEADLQTMLNLLNQDYLECLRVSDFNTTGLIGVDTNKTDSPFFLLTKGSGSTNKHDGQAGSKGIGKYAAFAVSNLNTVFYSTKTFDSKEGGMGISKLRSAPIEKDDPYLLTTGIGYYALDKNMPIQHPLLLDKNYKRDTTGTDVFILGVELDELTIGKIVYTVLDSFMYAILNYNVEVKVENYSINKDSLEEYLSIEFLDKAGVSEKAKKALLAQYELLSSDEISFETIKLPNDYGEIKIKVKLYNPQTNEIVSNQCDIIRHPYMKIKKYAPEIPCLYSAVCVIEDPSVNKMLRTIENPQHTEWEVEQLITDKETKKRYKGLVRSINRAIKDYISNIAMANIEDTTDLPLASHYIPDLQALGFENSNQLLREKAKISFAQRRSYTESKKTRKKYEKKKDNPKRHGSRRIDNIRFASMYHDSTKVYTLFFDAPCNAKNCELKLFACGMGGDRPQLEILNASLNQIPCNIRDNQVIHGFDLEESQEYILEYKIANDEKLAVEVELDEIR</sequence>
<evidence type="ECO:0000313" key="2">
    <source>
        <dbReference type="EMBL" id="MEO9178757.1"/>
    </source>
</evidence>
<feature type="region of interest" description="Disordered" evidence="1">
    <location>
        <begin position="473"/>
        <end position="498"/>
    </location>
</feature>
<evidence type="ECO:0000256" key="1">
    <source>
        <dbReference type="SAM" id="MobiDB-lite"/>
    </source>
</evidence>
<feature type="compositionally biased region" description="Basic residues" evidence="1">
    <location>
        <begin position="481"/>
        <end position="498"/>
    </location>
</feature>
<dbReference type="EMBL" id="PKMC02000008">
    <property type="protein sequence ID" value="MEO9178757.1"/>
    <property type="molecule type" value="Genomic_DNA"/>
</dbReference>
<gene>
    <name evidence="2" type="ORF">CYJ21_007330</name>
</gene>